<sequence>MRLISPPPPPPGYEEDDTDSELERLKKKTLRKKSPKKSPKKVVSPRQKKGINESGPSKGEKQSKKYTGARRRHVLRDSNRADDGLGVNSGPGPDLWKDLGGSSNANNVGASGKRTVTSDDINVPSVDPNAFEQESDY</sequence>
<organism evidence="2 3">
    <name type="scientific">Stylosanthes scabra</name>
    <dbReference type="NCBI Taxonomy" id="79078"/>
    <lineage>
        <taxon>Eukaryota</taxon>
        <taxon>Viridiplantae</taxon>
        <taxon>Streptophyta</taxon>
        <taxon>Embryophyta</taxon>
        <taxon>Tracheophyta</taxon>
        <taxon>Spermatophyta</taxon>
        <taxon>Magnoliopsida</taxon>
        <taxon>eudicotyledons</taxon>
        <taxon>Gunneridae</taxon>
        <taxon>Pentapetalae</taxon>
        <taxon>rosids</taxon>
        <taxon>fabids</taxon>
        <taxon>Fabales</taxon>
        <taxon>Fabaceae</taxon>
        <taxon>Papilionoideae</taxon>
        <taxon>50 kb inversion clade</taxon>
        <taxon>dalbergioids sensu lato</taxon>
        <taxon>Dalbergieae</taxon>
        <taxon>Pterocarpus clade</taxon>
        <taxon>Stylosanthes</taxon>
    </lineage>
</organism>
<evidence type="ECO:0000313" key="2">
    <source>
        <dbReference type="EMBL" id="MED6151998.1"/>
    </source>
</evidence>
<dbReference type="Proteomes" id="UP001341840">
    <property type="component" value="Unassembled WGS sequence"/>
</dbReference>
<evidence type="ECO:0000313" key="3">
    <source>
        <dbReference type="Proteomes" id="UP001341840"/>
    </source>
</evidence>
<evidence type="ECO:0000256" key="1">
    <source>
        <dbReference type="SAM" id="MobiDB-lite"/>
    </source>
</evidence>
<feature type="compositionally biased region" description="Basic residues" evidence="1">
    <location>
        <begin position="25"/>
        <end position="40"/>
    </location>
</feature>
<feature type="compositionally biased region" description="Polar residues" evidence="1">
    <location>
        <begin position="101"/>
        <end position="120"/>
    </location>
</feature>
<reference evidence="2 3" key="1">
    <citation type="journal article" date="2023" name="Plants (Basel)">
        <title>Bridging the Gap: Combining Genomics and Transcriptomics Approaches to Understand Stylosanthes scabra, an Orphan Legume from the Brazilian Caatinga.</title>
        <authorList>
            <person name="Ferreira-Neto J.R.C."/>
            <person name="da Silva M.D."/>
            <person name="Binneck E."/>
            <person name="de Melo N.F."/>
            <person name="da Silva R.H."/>
            <person name="de Melo A.L.T.M."/>
            <person name="Pandolfi V."/>
            <person name="Bustamante F.O."/>
            <person name="Brasileiro-Vidal A.C."/>
            <person name="Benko-Iseppon A.M."/>
        </authorList>
    </citation>
    <scope>NUCLEOTIDE SEQUENCE [LARGE SCALE GENOMIC DNA]</scope>
    <source>
        <tissue evidence="2">Leaves</tissue>
    </source>
</reference>
<dbReference type="EMBL" id="JASCZI010092175">
    <property type="protein sequence ID" value="MED6151998.1"/>
    <property type="molecule type" value="Genomic_DNA"/>
</dbReference>
<keyword evidence="3" id="KW-1185">Reference proteome</keyword>
<accession>A0ABU6TVU2</accession>
<feature type="compositionally biased region" description="Pro residues" evidence="1">
    <location>
        <begin position="1"/>
        <end position="12"/>
    </location>
</feature>
<feature type="region of interest" description="Disordered" evidence="1">
    <location>
        <begin position="1"/>
        <end position="137"/>
    </location>
</feature>
<gene>
    <name evidence="2" type="ORF">PIB30_087668</name>
</gene>
<name>A0ABU6TVU2_9FABA</name>
<protein>
    <submittedName>
        <fullName evidence="2">Uncharacterized protein</fullName>
    </submittedName>
</protein>
<proteinExistence type="predicted"/>
<comment type="caution">
    <text evidence="2">The sequence shown here is derived from an EMBL/GenBank/DDBJ whole genome shotgun (WGS) entry which is preliminary data.</text>
</comment>